<evidence type="ECO:0000256" key="6">
    <source>
        <dbReference type="ARBA" id="ARBA00023180"/>
    </source>
</evidence>
<comment type="subcellular location">
    <subcellularLocation>
        <location evidence="1">Membrane</location>
        <topology evidence="1">Multi-pass membrane protein</topology>
    </subcellularLocation>
</comment>
<keyword evidence="7" id="KW-1185">Reference proteome</keyword>
<evidence type="ECO:0000256" key="1">
    <source>
        <dbReference type="ARBA" id="ARBA00004141"/>
    </source>
</evidence>
<keyword evidence="5" id="KW-0472">Membrane</keyword>
<evidence type="ECO:0000256" key="5">
    <source>
        <dbReference type="ARBA" id="ARBA00023136"/>
    </source>
</evidence>
<proteinExistence type="inferred from homology"/>
<evidence type="ECO:0000313" key="7">
    <source>
        <dbReference type="Proteomes" id="UP000887565"/>
    </source>
</evidence>
<dbReference type="Proteomes" id="UP000887565">
    <property type="component" value="Unplaced"/>
</dbReference>
<evidence type="ECO:0000256" key="2">
    <source>
        <dbReference type="ARBA" id="ARBA00005585"/>
    </source>
</evidence>
<keyword evidence="4" id="KW-1133">Transmembrane helix</keyword>
<evidence type="ECO:0000256" key="3">
    <source>
        <dbReference type="ARBA" id="ARBA00022692"/>
    </source>
</evidence>
<organism evidence="7 8">
    <name type="scientific">Romanomermis culicivorax</name>
    <name type="common">Nematode worm</name>
    <dbReference type="NCBI Taxonomy" id="13658"/>
    <lineage>
        <taxon>Eukaryota</taxon>
        <taxon>Metazoa</taxon>
        <taxon>Ecdysozoa</taxon>
        <taxon>Nematoda</taxon>
        <taxon>Enoplea</taxon>
        <taxon>Dorylaimia</taxon>
        <taxon>Mermithida</taxon>
        <taxon>Mermithoidea</taxon>
        <taxon>Mermithidae</taxon>
        <taxon>Romanomermis</taxon>
    </lineage>
</organism>
<dbReference type="AlphaFoldDB" id="A0A915JGJ4"/>
<protein>
    <submittedName>
        <fullName evidence="8">Uncharacterized protein</fullName>
    </submittedName>
</protein>
<keyword evidence="6" id="KW-0325">Glycoprotein</keyword>
<accession>A0A915JGJ4</accession>
<evidence type="ECO:0000313" key="8">
    <source>
        <dbReference type="WBParaSite" id="nRc.2.0.1.t24783-RA"/>
    </source>
</evidence>
<dbReference type="PANTHER" id="PTHR46022:SF1">
    <property type="entry name" value="PROTEIN PATCHED"/>
    <property type="match status" value="1"/>
</dbReference>
<sequence length="290" mass="33267">MSVEMFGEKWSLMDICFKPDAPTIEGEMAGLFQNLVDKIIPCVIITPLDCFFEGSLGLGPFPPAEIPDALVWVLPSLKQRVSWKNLDPIAVVDDLLDTFQLTEIETLKSLFHRAGVENGYLKRPCIDPLNKDCPKTAPNYVDLCPKVVHNFIVWNTEQRRFNLTPEFSTVEYLKRAKAKRQVVEIDGDNSSKNSDLIDHHHTDPHDPMWFLTNNTLVKVLDVFGVLKTKEEEGEKLSTNNYREKHDFFEKSSDGDPENDENCRKFEGSIREILRNDARLRSKFLPDVRTL</sequence>
<keyword evidence="3" id="KW-0812">Transmembrane</keyword>
<dbReference type="PANTHER" id="PTHR46022">
    <property type="entry name" value="PROTEIN PATCHED"/>
    <property type="match status" value="1"/>
</dbReference>
<name>A0A915JGJ4_ROMCU</name>
<dbReference type="GO" id="GO:0005119">
    <property type="term" value="F:smoothened binding"/>
    <property type="evidence" value="ECO:0007669"/>
    <property type="project" value="TreeGrafter"/>
</dbReference>
<comment type="similarity">
    <text evidence="2">Belongs to the patched family.</text>
</comment>
<dbReference type="GO" id="GO:0045879">
    <property type="term" value="P:negative regulation of smoothened signaling pathway"/>
    <property type="evidence" value="ECO:0007669"/>
    <property type="project" value="TreeGrafter"/>
</dbReference>
<reference evidence="8" key="1">
    <citation type="submission" date="2022-11" db="UniProtKB">
        <authorList>
            <consortium name="WormBaseParasite"/>
        </authorList>
    </citation>
    <scope>IDENTIFICATION</scope>
</reference>
<dbReference type="WBParaSite" id="nRc.2.0.1.t24783-RA">
    <property type="protein sequence ID" value="nRc.2.0.1.t24783-RA"/>
    <property type="gene ID" value="nRc.2.0.1.g24783"/>
</dbReference>
<dbReference type="GO" id="GO:0097108">
    <property type="term" value="F:hedgehog family protein binding"/>
    <property type="evidence" value="ECO:0007669"/>
    <property type="project" value="TreeGrafter"/>
</dbReference>
<evidence type="ECO:0000256" key="4">
    <source>
        <dbReference type="ARBA" id="ARBA00022989"/>
    </source>
</evidence>
<dbReference type="GO" id="GO:0008158">
    <property type="term" value="F:hedgehog receptor activity"/>
    <property type="evidence" value="ECO:0007669"/>
    <property type="project" value="TreeGrafter"/>
</dbReference>
<dbReference type="GO" id="GO:0005886">
    <property type="term" value="C:plasma membrane"/>
    <property type="evidence" value="ECO:0007669"/>
    <property type="project" value="TreeGrafter"/>
</dbReference>